<gene>
    <name evidence="1" type="ORF">EV197_3073</name>
</gene>
<accession>A0A4Q7NX69</accession>
<dbReference type="RefSeq" id="WP_130287595.1">
    <property type="nucleotide sequence ID" value="NZ_SGXE01000005.1"/>
</dbReference>
<dbReference type="AlphaFoldDB" id="A0A4Q7NX69"/>
<dbReference type="PROSITE" id="PS51257">
    <property type="entry name" value="PROKAR_LIPOPROTEIN"/>
    <property type="match status" value="1"/>
</dbReference>
<comment type="caution">
    <text evidence="1">The sequence shown here is derived from an EMBL/GenBank/DDBJ whole genome shotgun (WGS) entry which is preliminary data.</text>
</comment>
<protein>
    <submittedName>
        <fullName evidence="1">Uncharacterized protein DUF4846</fullName>
    </submittedName>
</protein>
<dbReference type="InterPro" id="IPR032315">
    <property type="entry name" value="DUF4846"/>
</dbReference>
<proteinExistence type="predicted"/>
<evidence type="ECO:0000313" key="2">
    <source>
        <dbReference type="Proteomes" id="UP000292262"/>
    </source>
</evidence>
<keyword evidence="2" id="KW-1185">Reference proteome</keyword>
<name>A0A4Q7NX69_9FLAO</name>
<organism evidence="1 2">
    <name type="scientific">Aquimarina brevivitae</name>
    <dbReference type="NCBI Taxonomy" id="323412"/>
    <lineage>
        <taxon>Bacteria</taxon>
        <taxon>Pseudomonadati</taxon>
        <taxon>Bacteroidota</taxon>
        <taxon>Flavobacteriia</taxon>
        <taxon>Flavobacteriales</taxon>
        <taxon>Flavobacteriaceae</taxon>
        <taxon>Aquimarina</taxon>
    </lineage>
</organism>
<dbReference type="EMBL" id="SGXE01000005">
    <property type="protein sequence ID" value="RZS91966.1"/>
    <property type="molecule type" value="Genomic_DNA"/>
</dbReference>
<sequence>MKSRIVVLGLLIVLGCKRKGSDTNYAQVGTREQVLIETPSLLNPAGNTIMTRVLPPSGYHRVQPSDSSFQQYLQHYPLKNFGAKIYTYKNELFAAQDWHVGVLEIDVPPNGLQQCADALIRIRAEYLWNEGRKDEIGFEFTSGHYCKWLDYASGFRPKISGNKVSFHKTKPVDHSKRNFYRYLNLVYTYAGTLSLYNELEKIELVDLKIGDMLVDPGTPGHINMIVDQAKDSTGNYLYVMAQGYTPAQSVCLLKNTSNKEMSPWYSFSEQQSVITPSYYFDKPVFIRFK</sequence>
<dbReference type="OrthoDB" id="5511471at2"/>
<dbReference type="Proteomes" id="UP000292262">
    <property type="component" value="Unassembled WGS sequence"/>
</dbReference>
<evidence type="ECO:0000313" key="1">
    <source>
        <dbReference type="EMBL" id="RZS91966.1"/>
    </source>
</evidence>
<dbReference type="Pfam" id="PF16138">
    <property type="entry name" value="DUF4846"/>
    <property type="match status" value="1"/>
</dbReference>
<reference evidence="1 2" key="1">
    <citation type="submission" date="2019-02" db="EMBL/GenBank/DDBJ databases">
        <title>Genomic Encyclopedia of Type Strains, Phase IV (KMG-IV): sequencing the most valuable type-strain genomes for metagenomic binning, comparative biology and taxonomic classification.</title>
        <authorList>
            <person name="Goeker M."/>
        </authorList>
    </citation>
    <scope>NUCLEOTIDE SEQUENCE [LARGE SCALE GENOMIC DNA]</scope>
    <source>
        <strain evidence="1 2">DSM 17196</strain>
    </source>
</reference>